<feature type="compositionally biased region" description="Low complexity" evidence="1">
    <location>
        <begin position="287"/>
        <end position="299"/>
    </location>
</feature>
<keyword evidence="2" id="KW-0732">Signal</keyword>
<reference evidence="4" key="1">
    <citation type="submission" date="2013-10" db="EMBL/GenBank/DDBJ databases">
        <title>Genomic analysis of the causative agents of coccidiosis in chickens.</title>
        <authorList>
            <person name="Reid A.J."/>
            <person name="Blake D."/>
            <person name="Billington K."/>
            <person name="Browne H."/>
            <person name="Dunn M."/>
            <person name="Hung S."/>
            <person name="Kawahara F."/>
            <person name="Miranda-Saavedra D."/>
            <person name="Mourier T."/>
            <person name="Nagra H."/>
            <person name="Otto T.D."/>
            <person name="Rawlings N."/>
            <person name="Sanchez A."/>
            <person name="Sanders M."/>
            <person name="Subramaniam C."/>
            <person name="Tay Y."/>
            <person name="Dear P."/>
            <person name="Doerig C."/>
            <person name="Gruber A."/>
            <person name="Parkinson J."/>
            <person name="Shirley M."/>
            <person name="Wan K.L."/>
            <person name="Berriman M."/>
            <person name="Tomley F."/>
            <person name="Pain A."/>
        </authorList>
    </citation>
    <scope>NUCLEOTIDE SEQUENCE [LARGE SCALE GENOMIC DNA]</scope>
    <source>
        <strain evidence="4">Houghton</strain>
    </source>
</reference>
<dbReference type="Proteomes" id="UP000030747">
    <property type="component" value="Unassembled WGS sequence"/>
</dbReference>
<feature type="domain" description="Serine aminopeptidase S33" evidence="3">
    <location>
        <begin position="77"/>
        <end position="227"/>
    </location>
</feature>
<dbReference type="InterPro" id="IPR022742">
    <property type="entry name" value="Hydrolase_4"/>
</dbReference>
<dbReference type="Pfam" id="PF12146">
    <property type="entry name" value="Hydrolase_4"/>
    <property type="match status" value="1"/>
</dbReference>
<organism evidence="4 5">
    <name type="scientific">Eimeria tenella</name>
    <name type="common">Coccidian parasite</name>
    <dbReference type="NCBI Taxonomy" id="5802"/>
    <lineage>
        <taxon>Eukaryota</taxon>
        <taxon>Sar</taxon>
        <taxon>Alveolata</taxon>
        <taxon>Apicomplexa</taxon>
        <taxon>Conoidasida</taxon>
        <taxon>Coccidia</taxon>
        <taxon>Eucoccidiorida</taxon>
        <taxon>Eimeriorina</taxon>
        <taxon>Eimeriidae</taxon>
        <taxon>Eimeria</taxon>
    </lineage>
</organism>
<sequence>MFLIGLSLGGWVALRAVQLAAAERRNRAAAAAAAADPTAAAAAAADFTYSHVFQDNQSYMECCTTPEAAAAAAATDADSAAAAGAAAAAAEAPLGLRGLVLLSPMLQLSRRRYLQRSRLLQFAAAAFAAVRPHAAVVPPRKSRRRHPHLHAYYSSDPLTYKEGVPAGIAVPLLWEMEAATTPQELLLLQQQDAAAVLMLHTVHDPLCDISGPVSCFSELAGIRDRQLLAIEGPPLPAAAAGAQQQQQQQDASSSSGDPQQHVHPKLRKLHPYFHQHLPDPPSPQPHQPQQQQRQQQQQQEVAASVEEIERRMQQLSQTGEQQPKVFIAKGVDVLHDLPNEPGQQHLFRLLATWITCRCP</sequence>
<accession>U6L8P9</accession>
<evidence type="ECO:0000313" key="5">
    <source>
        <dbReference type="Proteomes" id="UP000030747"/>
    </source>
</evidence>
<dbReference type="VEuPathDB" id="ToxoDB:ETH2_0920000"/>
<feature type="compositionally biased region" description="Basic residues" evidence="1">
    <location>
        <begin position="262"/>
        <end position="273"/>
    </location>
</feature>
<reference evidence="4" key="2">
    <citation type="submission" date="2013-10" db="EMBL/GenBank/DDBJ databases">
        <authorList>
            <person name="Aslett M."/>
        </authorList>
    </citation>
    <scope>NUCLEOTIDE SEQUENCE [LARGE SCALE GENOMIC DNA]</scope>
    <source>
        <strain evidence="4">Houghton</strain>
    </source>
</reference>
<dbReference type="Gene3D" id="3.40.50.1820">
    <property type="entry name" value="alpha/beta hydrolase"/>
    <property type="match status" value="1"/>
</dbReference>
<proteinExistence type="predicted"/>
<keyword evidence="5" id="KW-1185">Reference proteome</keyword>
<dbReference type="OrthoDB" id="347422at2759"/>
<evidence type="ECO:0000259" key="3">
    <source>
        <dbReference type="Pfam" id="PF12146"/>
    </source>
</evidence>
<evidence type="ECO:0000256" key="1">
    <source>
        <dbReference type="SAM" id="MobiDB-lite"/>
    </source>
</evidence>
<dbReference type="GeneID" id="25252590"/>
<dbReference type="SUPFAM" id="SSF53474">
    <property type="entry name" value="alpha/beta-Hydrolases"/>
    <property type="match status" value="1"/>
</dbReference>
<feature type="region of interest" description="Disordered" evidence="1">
    <location>
        <begin position="237"/>
        <end position="305"/>
    </location>
</feature>
<dbReference type="AlphaFoldDB" id="U6L8P9"/>
<name>U6L8P9_EIMTE</name>
<evidence type="ECO:0000256" key="2">
    <source>
        <dbReference type="SAM" id="SignalP"/>
    </source>
</evidence>
<feature type="signal peptide" evidence="2">
    <location>
        <begin position="1"/>
        <end position="22"/>
    </location>
</feature>
<gene>
    <name evidence="4" type="ORF">ETH_00017225</name>
</gene>
<feature type="chain" id="PRO_5004673434" description="Serine aminopeptidase S33 domain-containing protein" evidence="2">
    <location>
        <begin position="23"/>
        <end position="359"/>
    </location>
</feature>
<protein>
    <recommendedName>
        <fullName evidence="3">Serine aminopeptidase S33 domain-containing protein</fullName>
    </recommendedName>
</protein>
<feature type="compositionally biased region" description="Low complexity" evidence="1">
    <location>
        <begin position="237"/>
        <end position="259"/>
    </location>
</feature>
<dbReference type="RefSeq" id="XP_013236324.1">
    <property type="nucleotide sequence ID" value="XM_013380870.1"/>
</dbReference>
<dbReference type="VEuPathDB" id="ToxoDB:ETH_00017225"/>
<evidence type="ECO:0000313" key="4">
    <source>
        <dbReference type="EMBL" id="CDJ45578.1"/>
    </source>
</evidence>
<dbReference type="InterPro" id="IPR029058">
    <property type="entry name" value="AB_hydrolase_fold"/>
</dbReference>
<dbReference type="EMBL" id="HG678390">
    <property type="protein sequence ID" value="CDJ45578.1"/>
    <property type="molecule type" value="Genomic_DNA"/>
</dbReference>